<evidence type="ECO:0000313" key="8">
    <source>
        <dbReference type="EMBL" id="MBB5709360.1"/>
    </source>
</evidence>
<evidence type="ECO:0000256" key="3">
    <source>
        <dbReference type="ARBA" id="ARBA00022638"/>
    </source>
</evidence>
<dbReference type="RefSeq" id="WP_184083987.1">
    <property type="nucleotide sequence ID" value="NZ_JACIJF010000001.1"/>
</dbReference>
<dbReference type="InterPro" id="IPR033907">
    <property type="entry name" value="Endolysin_autolysin"/>
</dbReference>
<dbReference type="GO" id="GO:0009253">
    <property type="term" value="P:peptidoglycan catabolic process"/>
    <property type="evidence" value="ECO:0007669"/>
    <property type="project" value="InterPro"/>
</dbReference>
<dbReference type="EC" id="3.2.1.17" evidence="7"/>
<dbReference type="Proteomes" id="UP000527143">
    <property type="component" value="Unassembled WGS sequence"/>
</dbReference>
<gene>
    <name evidence="8" type="ORF">FHT02_000566</name>
</gene>
<dbReference type="HAMAP" id="MF_04110">
    <property type="entry name" value="ENDOLYSIN_T4"/>
    <property type="match status" value="1"/>
</dbReference>
<dbReference type="InterPro" id="IPR023347">
    <property type="entry name" value="Lysozyme_dom_sf"/>
</dbReference>
<sequence>MTTRQQFADAIAPKLRLLAPGGKLHSEDVGLINQLAELWEKRGGSRHIGKAGLDLIKQFEGLRLKAYQDTGGVWTIGYGHTGPDVKPGMVITEAQADDLLRQDVAEAERDVLRLFHSTTDNQFDALVSFTFNLGADQVGGSTLRRYHNDGDYAAAKGQFARWRYDNGVELAGLVKRRAAEAKLYGSAA</sequence>
<evidence type="ECO:0000256" key="1">
    <source>
        <dbReference type="ARBA" id="ARBA00000632"/>
    </source>
</evidence>
<keyword evidence="5" id="KW-1035">Host cytoplasm</keyword>
<dbReference type="GO" id="GO:0031640">
    <property type="term" value="P:killing of cells of another organism"/>
    <property type="evidence" value="ECO:0007669"/>
    <property type="project" value="UniProtKB-KW"/>
</dbReference>
<accession>A0A840YK85</accession>
<keyword evidence="9" id="KW-1185">Reference proteome</keyword>
<dbReference type="GO" id="GO:0042742">
    <property type="term" value="P:defense response to bacterium"/>
    <property type="evidence" value="ECO:0007669"/>
    <property type="project" value="UniProtKB-KW"/>
</dbReference>
<organism evidence="8 9">
    <name type="scientific">Sphingomonas xinjiangensis</name>
    <dbReference type="NCBI Taxonomy" id="643568"/>
    <lineage>
        <taxon>Bacteria</taxon>
        <taxon>Pseudomonadati</taxon>
        <taxon>Pseudomonadota</taxon>
        <taxon>Alphaproteobacteria</taxon>
        <taxon>Sphingomonadales</taxon>
        <taxon>Sphingomonadaceae</taxon>
        <taxon>Sphingomonas</taxon>
    </lineage>
</organism>
<protein>
    <recommendedName>
        <fullName evidence="7">Lysozyme</fullName>
        <ecNumber evidence="7">3.2.1.17</ecNumber>
    </recommendedName>
</protein>
<evidence type="ECO:0000256" key="5">
    <source>
        <dbReference type="ARBA" id="ARBA00023200"/>
    </source>
</evidence>
<evidence type="ECO:0000313" key="9">
    <source>
        <dbReference type="Proteomes" id="UP000527143"/>
    </source>
</evidence>
<dbReference type="SUPFAM" id="SSF53955">
    <property type="entry name" value="Lysozyme-like"/>
    <property type="match status" value="1"/>
</dbReference>
<evidence type="ECO:0000256" key="2">
    <source>
        <dbReference type="ARBA" id="ARBA00022529"/>
    </source>
</evidence>
<dbReference type="AlphaFoldDB" id="A0A840YK85"/>
<dbReference type="GO" id="GO:0016998">
    <property type="term" value="P:cell wall macromolecule catabolic process"/>
    <property type="evidence" value="ECO:0007669"/>
    <property type="project" value="InterPro"/>
</dbReference>
<dbReference type="InterPro" id="IPR051018">
    <property type="entry name" value="Bacteriophage_GH24"/>
</dbReference>
<keyword evidence="4 7" id="KW-0378">Hydrolase</keyword>
<keyword evidence="3 7" id="KW-0081">Bacteriolytic enzyme</keyword>
<dbReference type="GO" id="GO:0003796">
    <property type="term" value="F:lysozyme activity"/>
    <property type="evidence" value="ECO:0007669"/>
    <property type="project" value="UniProtKB-EC"/>
</dbReference>
<comment type="similarity">
    <text evidence="7">Belongs to the glycosyl hydrolase 24 family.</text>
</comment>
<dbReference type="CDD" id="cd00737">
    <property type="entry name" value="lyz_endolysin_autolysin"/>
    <property type="match status" value="1"/>
</dbReference>
<evidence type="ECO:0000256" key="6">
    <source>
        <dbReference type="ARBA" id="ARBA00023295"/>
    </source>
</evidence>
<keyword evidence="6 7" id="KW-0326">Glycosidase</keyword>
<evidence type="ECO:0000256" key="7">
    <source>
        <dbReference type="RuleBase" id="RU003788"/>
    </source>
</evidence>
<dbReference type="Pfam" id="PF00959">
    <property type="entry name" value="Phage_lysozyme"/>
    <property type="match status" value="1"/>
</dbReference>
<evidence type="ECO:0000256" key="4">
    <source>
        <dbReference type="ARBA" id="ARBA00022801"/>
    </source>
</evidence>
<dbReference type="InterPro" id="IPR002196">
    <property type="entry name" value="Glyco_hydro_24"/>
</dbReference>
<comment type="catalytic activity">
    <reaction evidence="1 7">
        <text>Hydrolysis of (1-&gt;4)-beta-linkages between N-acetylmuramic acid and N-acetyl-D-glucosamine residues in a peptidoglycan and between N-acetyl-D-glucosamine residues in chitodextrins.</text>
        <dbReference type="EC" id="3.2.1.17"/>
    </reaction>
</comment>
<dbReference type="Gene3D" id="1.10.530.40">
    <property type="match status" value="1"/>
</dbReference>
<dbReference type="InterPro" id="IPR023346">
    <property type="entry name" value="Lysozyme-like_dom_sf"/>
</dbReference>
<proteinExistence type="inferred from homology"/>
<reference evidence="8 9" key="1">
    <citation type="submission" date="2020-08" db="EMBL/GenBank/DDBJ databases">
        <title>Genomic Encyclopedia of Type Strains, Phase IV (KMG-IV): sequencing the most valuable type-strain genomes for metagenomic binning, comparative biology and taxonomic classification.</title>
        <authorList>
            <person name="Goeker M."/>
        </authorList>
    </citation>
    <scope>NUCLEOTIDE SEQUENCE [LARGE SCALE GENOMIC DNA]</scope>
    <source>
        <strain evidence="8 9">DSM 26736</strain>
    </source>
</reference>
<comment type="caution">
    <text evidence="8">The sequence shown here is derived from an EMBL/GenBank/DDBJ whole genome shotgun (WGS) entry which is preliminary data.</text>
</comment>
<dbReference type="PANTHER" id="PTHR38107">
    <property type="match status" value="1"/>
</dbReference>
<dbReference type="EMBL" id="JACIJF010000001">
    <property type="protein sequence ID" value="MBB5709360.1"/>
    <property type="molecule type" value="Genomic_DNA"/>
</dbReference>
<keyword evidence="2 7" id="KW-0929">Antimicrobial</keyword>
<name>A0A840YK85_9SPHN</name>
<dbReference type="InterPro" id="IPR034690">
    <property type="entry name" value="Endolysin_T4_type"/>
</dbReference>
<dbReference type="PANTHER" id="PTHR38107:SF3">
    <property type="entry name" value="LYSOZYME RRRD-RELATED"/>
    <property type="match status" value="1"/>
</dbReference>